<dbReference type="Proteomes" id="UP001620645">
    <property type="component" value="Unassembled WGS sequence"/>
</dbReference>
<evidence type="ECO:0000256" key="7">
    <source>
        <dbReference type="SAM" id="MobiDB-lite"/>
    </source>
</evidence>
<feature type="region of interest" description="Disordered" evidence="7">
    <location>
        <begin position="527"/>
        <end position="547"/>
    </location>
</feature>
<evidence type="ECO:0000256" key="3">
    <source>
        <dbReference type="ARBA" id="ARBA00023155"/>
    </source>
</evidence>
<dbReference type="GO" id="GO:0005634">
    <property type="term" value="C:nucleus"/>
    <property type="evidence" value="ECO:0007669"/>
    <property type="project" value="UniProtKB-SubCell"/>
</dbReference>
<dbReference type="AlphaFoldDB" id="A0ABD2JBX1"/>
<dbReference type="PROSITE" id="PS50071">
    <property type="entry name" value="HOMEOBOX_2"/>
    <property type="match status" value="1"/>
</dbReference>
<feature type="region of interest" description="Disordered" evidence="7">
    <location>
        <begin position="259"/>
        <end position="303"/>
    </location>
</feature>
<dbReference type="Gene3D" id="1.10.10.60">
    <property type="entry name" value="Homeodomain-like"/>
    <property type="match status" value="1"/>
</dbReference>
<evidence type="ECO:0000256" key="1">
    <source>
        <dbReference type="ARBA" id="ARBA00004123"/>
    </source>
</evidence>
<evidence type="ECO:0000313" key="10">
    <source>
        <dbReference type="Proteomes" id="UP001620645"/>
    </source>
</evidence>
<comment type="caution">
    <text evidence="9">The sequence shown here is derived from an EMBL/GenBank/DDBJ whole genome shotgun (WGS) entry which is preliminary data.</text>
</comment>
<feature type="compositionally biased region" description="Basic residues" evidence="7">
    <location>
        <begin position="402"/>
        <end position="413"/>
    </location>
</feature>
<comment type="subcellular location">
    <subcellularLocation>
        <location evidence="1 5 6">Nucleus</location>
    </subcellularLocation>
</comment>
<feature type="region of interest" description="Disordered" evidence="7">
    <location>
        <begin position="111"/>
        <end position="169"/>
    </location>
</feature>
<organism evidence="9 10">
    <name type="scientific">Heterodera schachtii</name>
    <name type="common">Sugarbeet cyst nematode worm</name>
    <name type="synonym">Tylenchus schachtii</name>
    <dbReference type="NCBI Taxonomy" id="97005"/>
    <lineage>
        <taxon>Eukaryota</taxon>
        <taxon>Metazoa</taxon>
        <taxon>Ecdysozoa</taxon>
        <taxon>Nematoda</taxon>
        <taxon>Chromadorea</taxon>
        <taxon>Rhabditida</taxon>
        <taxon>Tylenchina</taxon>
        <taxon>Tylenchomorpha</taxon>
        <taxon>Tylenchoidea</taxon>
        <taxon>Heteroderidae</taxon>
        <taxon>Heteroderinae</taxon>
        <taxon>Heterodera</taxon>
    </lineage>
</organism>
<dbReference type="SMART" id="SM00389">
    <property type="entry name" value="HOX"/>
    <property type="match status" value="1"/>
</dbReference>
<feature type="compositionally biased region" description="Low complexity" evidence="7">
    <location>
        <begin position="266"/>
        <end position="285"/>
    </location>
</feature>
<dbReference type="PROSITE" id="PS00027">
    <property type="entry name" value="HOMEOBOX_1"/>
    <property type="match status" value="1"/>
</dbReference>
<keyword evidence="2 5" id="KW-0238">DNA-binding</keyword>
<dbReference type="PANTHER" id="PTHR24340">
    <property type="entry name" value="HOMEOBOX PROTEIN NKX"/>
    <property type="match status" value="1"/>
</dbReference>
<feature type="region of interest" description="Disordered" evidence="7">
    <location>
        <begin position="394"/>
        <end position="413"/>
    </location>
</feature>
<evidence type="ECO:0000259" key="8">
    <source>
        <dbReference type="PROSITE" id="PS50071"/>
    </source>
</evidence>
<feature type="domain" description="Homeobox" evidence="8">
    <location>
        <begin position="462"/>
        <end position="522"/>
    </location>
</feature>
<dbReference type="SUPFAM" id="SSF46689">
    <property type="entry name" value="Homeodomain-like"/>
    <property type="match status" value="1"/>
</dbReference>
<dbReference type="InterPro" id="IPR017970">
    <property type="entry name" value="Homeobox_CS"/>
</dbReference>
<dbReference type="EMBL" id="JBICCN010000168">
    <property type="protein sequence ID" value="KAL3088116.1"/>
    <property type="molecule type" value="Genomic_DNA"/>
</dbReference>
<proteinExistence type="predicted"/>
<reference evidence="9 10" key="1">
    <citation type="submission" date="2024-10" db="EMBL/GenBank/DDBJ databases">
        <authorList>
            <person name="Kim D."/>
        </authorList>
    </citation>
    <scope>NUCLEOTIDE SEQUENCE [LARGE SCALE GENOMIC DNA]</scope>
    <source>
        <strain evidence="9">Taebaek</strain>
    </source>
</reference>
<dbReference type="InterPro" id="IPR050394">
    <property type="entry name" value="Homeobox_NK-like"/>
</dbReference>
<keyword evidence="3 5" id="KW-0371">Homeobox</keyword>
<dbReference type="GO" id="GO:0006357">
    <property type="term" value="P:regulation of transcription by RNA polymerase II"/>
    <property type="evidence" value="ECO:0007669"/>
    <property type="project" value="UniProtKB-ARBA"/>
</dbReference>
<feature type="compositionally biased region" description="Low complexity" evidence="7">
    <location>
        <begin position="155"/>
        <end position="164"/>
    </location>
</feature>
<protein>
    <recommendedName>
        <fullName evidence="8">Homeobox domain-containing protein</fullName>
    </recommendedName>
</protein>
<dbReference type="InterPro" id="IPR001356">
    <property type="entry name" value="HD"/>
</dbReference>
<accession>A0ABD2JBX1</accession>
<dbReference type="InterPro" id="IPR009057">
    <property type="entry name" value="Homeodomain-like_sf"/>
</dbReference>
<evidence type="ECO:0000256" key="4">
    <source>
        <dbReference type="ARBA" id="ARBA00023242"/>
    </source>
</evidence>
<dbReference type="Pfam" id="PF00046">
    <property type="entry name" value="Homeodomain"/>
    <property type="match status" value="1"/>
</dbReference>
<evidence type="ECO:0000256" key="2">
    <source>
        <dbReference type="ARBA" id="ARBA00023125"/>
    </source>
</evidence>
<evidence type="ECO:0000313" key="9">
    <source>
        <dbReference type="EMBL" id="KAL3088116.1"/>
    </source>
</evidence>
<name>A0ABD2JBX1_HETSC</name>
<keyword evidence="4 5" id="KW-0539">Nucleus</keyword>
<dbReference type="CDD" id="cd00086">
    <property type="entry name" value="homeodomain"/>
    <property type="match status" value="1"/>
</dbReference>
<feature type="compositionally biased region" description="Low complexity" evidence="7">
    <location>
        <begin position="127"/>
        <end position="148"/>
    </location>
</feature>
<dbReference type="GO" id="GO:0003677">
    <property type="term" value="F:DNA binding"/>
    <property type="evidence" value="ECO:0007669"/>
    <property type="project" value="UniProtKB-UniRule"/>
</dbReference>
<gene>
    <name evidence="9" type="ORF">niasHS_009402</name>
</gene>
<keyword evidence="10" id="KW-1185">Reference proteome</keyword>
<sequence length="660" mass="69337">MFNPPPASVDVQSFASAVAAAAAGVVPPATASSSSSTSSASSAATCYSISSSASSTSLFLHHSSGAADGTTCTPCCSSSGSSASSSACVQAHQHQHQQLLHFGVGTAAAAADDGTPPFGGGSKVEHSAASSFGHSSSSSSSSASAAAANDRITVQQQQQQKQYQHGTASATHNERFFKNGHHLLKVEQASPAGEGHSTINSQQQNAPGSVYSSYYNWSNNFFGSVAATAPQLSSNNNCSTTLTTTEQFFFPNCAPSSAHPQSQFDAPSPSANPSCSSSSSSAPYSIGQPHQNHPQMLAMGNTYGTAVPNANSATAVNAVQHQQQQQQQHYFYHAPAAATTFPYFYPGMLPRYGLFYQQATAAAAAAGAFGPFSADIANVMEDDNRLPLLNNASENESCGTKQTHRGQKHQKLSKKFNTSLATGDGMPSGSTTMAQNVLMESSRGMIGGSSSRLEIGGGADRKKKRKRRVLFSKAQTFALEARFSTQRYLSAAEREKLAQEIQLAPTQVKIWFQNHRYKAKKCPSASASPTVAEHNFHHSQQQNGKKCAADLTTMSKLLQQQQPQTSTSLALSGDDQQQLHQQIAMGTMAQQLQPNRAPMAPNAVALYSPIGTTLMGQPATMGAGVGSNSSTMAPTTMLPLPFTAHFPSVYYGNGPMWGSN</sequence>
<evidence type="ECO:0000256" key="5">
    <source>
        <dbReference type="PROSITE-ProRule" id="PRU00108"/>
    </source>
</evidence>
<evidence type="ECO:0000256" key="6">
    <source>
        <dbReference type="RuleBase" id="RU000682"/>
    </source>
</evidence>
<dbReference type="PANTHER" id="PTHR24340:SF82">
    <property type="entry name" value="HOMEOBOX PROTEIN VND"/>
    <property type="match status" value="1"/>
</dbReference>
<feature type="DNA-binding region" description="Homeobox" evidence="5">
    <location>
        <begin position="464"/>
        <end position="523"/>
    </location>
</feature>